<name>A0AAW5EC59_9BACI</name>
<dbReference type="InterPro" id="IPR010652">
    <property type="entry name" value="DUF1232"/>
</dbReference>
<gene>
    <name evidence="6" type="ORF">MJG50_19710</name>
</gene>
<keyword evidence="7" id="KW-1185">Reference proteome</keyword>
<evidence type="ECO:0000256" key="2">
    <source>
        <dbReference type="ARBA" id="ARBA00022692"/>
    </source>
</evidence>
<dbReference type="EMBL" id="JAKTTI010000045">
    <property type="protein sequence ID" value="MCH1627567.1"/>
    <property type="molecule type" value="Genomic_DNA"/>
</dbReference>
<evidence type="ECO:0000256" key="4">
    <source>
        <dbReference type="ARBA" id="ARBA00023136"/>
    </source>
</evidence>
<sequence length="141" mass="16123">MHIRGIGKKGLRLFMSKAVSYTKDKKKSKSLLQNAEKKASTNKNSLSGVWDKFQLLIAALKAWWSGEYRDIQPRSIIMITAALIYFVSPIDLIPDFLIGLGIVDDAAVLGYVFSQISKELDRFKKWKEDTEQIITYDVKDY</sequence>
<comment type="caution">
    <text evidence="6">The sequence shown here is derived from an EMBL/GenBank/DDBJ whole genome shotgun (WGS) entry which is preliminary data.</text>
</comment>
<dbReference type="GO" id="GO:0012505">
    <property type="term" value="C:endomembrane system"/>
    <property type="evidence" value="ECO:0007669"/>
    <property type="project" value="UniProtKB-SubCell"/>
</dbReference>
<keyword evidence="3" id="KW-1133">Transmembrane helix</keyword>
<evidence type="ECO:0000313" key="7">
    <source>
        <dbReference type="Proteomes" id="UP001431131"/>
    </source>
</evidence>
<evidence type="ECO:0000256" key="3">
    <source>
        <dbReference type="ARBA" id="ARBA00022989"/>
    </source>
</evidence>
<reference evidence="6" key="1">
    <citation type="submission" date="2022-02" db="EMBL/GenBank/DDBJ databases">
        <title>Fredinandcohnia quinoae sp. nov. isolated from Chenopodium quinoa seeds.</title>
        <authorList>
            <person name="Saati-Santamaria Z."/>
            <person name="Flores-Felix J.D."/>
            <person name="Igual J.M."/>
            <person name="Velazquez E."/>
            <person name="Garcia-Fraile P."/>
            <person name="Martinez-Molina E."/>
        </authorList>
    </citation>
    <scope>NUCLEOTIDE SEQUENCE</scope>
    <source>
        <strain evidence="6">SECRCQ15</strain>
    </source>
</reference>
<keyword evidence="2" id="KW-0812">Transmembrane</keyword>
<dbReference type="AlphaFoldDB" id="A0AAW5EC59"/>
<feature type="domain" description="DUF1232" evidence="5">
    <location>
        <begin position="76"/>
        <end position="110"/>
    </location>
</feature>
<proteinExistence type="predicted"/>
<accession>A0AAW5EC59</accession>
<comment type="subcellular location">
    <subcellularLocation>
        <location evidence="1">Endomembrane system</location>
        <topology evidence="1">Multi-pass membrane protein</topology>
    </subcellularLocation>
</comment>
<dbReference type="Proteomes" id="UP001431131">
    <property type="component" value="Unassembled WGS sequence"/>
</dbReference>
<dbReference type="RefSeq" id="WP_240257486.1">
    <property type="nucleotide sequence ID" value="NZ_JAKTTI010000045.1"/>
</dbReference>
<evidence type="ECO:0000256" key="1">
    <source>
        <dbReference type="ARBA" id="ARBA00004127"/>
    </source>
</evidence>
<dbReference type="Pfam" id="PF06803">
    <property type="entry name" value="DUF1232"/>
    <property type="match status" value="1"/>
</dbReference>
<keyword evidence="4" id="KW-0472">Membrane</keyword>
<protein>
    <submittedName>
        <fullName evidence="6">DUF1232 domain-containing protein</fullName>
    </submittedName>
</protein>
<evidence type="ECO:0000259" key="5">
    <source>
        <dbReference type="Pfam" id="PF06803"/>
    </source>
</evidence>
<evidence type="ECO:0000313" key="6">
    <source>
        <dbReference type="EMBL" id="MCH1627567.1"/>
    </source>
</evidence>
<organism evidence="6 7">
    <name type="scientific">Fredinandcohnia quinoae</name>
    <dbReference type="NCBI Taxonomy" id="2918902"/>
    <lineage>
        <taxon>Bacteria</taxon>
        <taxon>Bacillati</taxon>
        <taxon>Bacillota</taxon>
        <taxon>Bacilli</taxon>
        <taxon>Bacillales</taxon>
        <taxon>Bacillaceae</taxon>
        <taxon>Fredinandcohnia</taxon>
    </lineage>
</organism>